<organism evidence="5 6">
    <name type="scientific">Phlebiopsis gigantea (strain 11061_1 CR5-6)</name>
    <name type="common">White-rot fungus</name>
    <name type="synonym">Peniophora gigantea</name>
    <dbReference type="NCBI Taxonomy" id="745531"/>
    <lineage>
        <taxon>Eukaryota</taxon>
        <taxon>Fungi</taxon>
        <taxon>Dikarya</taxon>
        <taxon>Basidiomycota</taxon>
        <taxon>Agaricomycotina</taxon>
        <taxon>Agaricomycetes</taxon>
        <taxon>Polyporales</taxon>
        <taxon>Phanerochaetaceae</taxon>
        <taxon>Phlebiopsis</taxon>
    </lineage>
</organism>
<dbReference type="Pfam" id="PF00561">
    <property type="entry name" value="Abhydrolase_1"/>
    <property type="match status" value="1"/>
</dbReference>
<gene>
    <name evidence="5" type="ORF">PHLGIDRAFT_115450</name>
</gene>
<protein>
    <recommendedName>
        <fullName evidence="7">AB hydrolase-1 domain-containing protein</fullName>
    </recommendedName>
</protein>
<evidence type="ECO:0000259" key="3">
    <source>
        <dbReference type="Pfam" id="PF00561"/>
    </source>
</evidence>
<dbReference type="OrthoDB" id="425534at2759"/>
<dbReference type="SUPFAM" id="SSF53474">
    <property type="entry name" value="alpha/beta-Hydrolases"/>
    <property type="match status" value="1"/>
</dbReference>
<reference evidence="5 6" key="1">
    <citation type="journal article" date="2014" name="PLoS Genet.">
        <title>Analysis of the Phlebiopsis gigantea genome, transcriptome and secretome provides insight into its pioneer colonization strategies of wood.</title>
        <authorList>
            <person name="Hori C."/>
            <person name="Ishida T."/>
            <person name="Igarashi K."/>
            <person name="Samejima M."/>
            <person name="Suzuki H."/>
            <person name="Master E."/>
            <person name="Ferreira P."/>
            <person name="Ruiz-Duenas F.J."/>
            <person name="Held B."/>
            <person name="Canessa P."/>
            <person name="Larrondo L.F."/>
            <person name="Schmoll M."/>
            <person name="Druzhinina I.S."/>
            <person name="Kubicek C.P."/>
            <person name="Gaskell J.A."/>
            <person name="Kersten P."/>
            <person name="St John F."/>
            <person name="Glasner J."/>
            <person name="Sabat G."/>
            <person name="Splinter BonDurant S."/>
            <person name="Syed K."/>
            <person name="Yadav J."/>
            <person name="Mgbeahuruike A.C."/>
            <person name="Kovalchuk A."/>
            <person name="Asiegbu F.O."/>
            <person name="Lackner G."/>
            <person name="Hoffmeister D."/>
            <person name="Rencoret J."/>
            <person name="Gutierrez A."/>
            <person name="Sun H."/>
            <person name="Lindquist E."/>
            <person name="Barry K."/>
            <person name="Riley R."/>
            <person name="Grigoriev I.V."/>
            <person name="Henrissat B."/>
            <person name="Kues U."/>
            <person name="Berka R.M."/>
            <person name="Martinez A.T."/>
            <person name="Covert S.F."/>
            <person name="Blanchette R.A."/>
            <person name="Cullen D."/>
        </authorList>
    </citation>
    <scope>NUCLEOTIDE SEQUENCE [LARGE SCALE GENOMIC DNA]</scope>
    <source>
        <strain evidence="5 6">11061_1 CR5-6</strain>
    </source>
</reference>
<dbReference type="Proteomes" id="UP000053257">
    <property type="component" value="Unassembled WGS sequence"/>
</dbReference>
<comment type="similarity">
    <text evidence="1">Belongs to the peptidase S33 family.</text>
</comment>
<dbReference type="AlphaFoldDB" id="A0A0C3SC10"/>
<evidence type="ECO:0008006" key="7">
    <source>
        <dbReference type="Google" id="ProtNLM"/>
    </source>
</evidence>
<dbReference type="InterPro" id="IPR000073">
    <property type="entry name" value="AB_hydrolase_1"/>
</dbReference>
<feature type="domain" description="AB hydrolase-1" evidence="3">
    <location>
        <begin position="89"/>
        <end position="241"/>
    </location>
</feature>
<dbReference type="GO" id="GO:0016787">
    <property type="term" value="F:hydrolase activity"/>
    <property type="evidence" value="ECO:0007669"/>
    <property type="project" value="UniProtKB-KW"/>
</dbReference>
<keyword evidence="2" id="KW-0378">Hydrolase</keyword>
<dbReference type="InterPro" id="IPR013595">
    <property type="entry name" value="Pept_S33_TAP-like_C"/>
</dbReference>
<dbReference type="HOGENOM" id="CLU_013364_5_2_1"/>
<evidence type="ECO:0000256" key="2">
    <source>
        <dbReference type="ARBA" id="ARBA00022801"/>
    </source>
</evidence>
<dbReference type="STRING" id="745531.A0A0C3SC10"/>
<dbReference type="PANTHER" id="PTHR43248">
    <property type="entry name" value="2-SUCCINYL-6-HYDROXY-2,4-CYCLOHEXADIENE-1-CARBOXYLATE SYNTHASE"/>
    <property type="match status" value="1"/>
</dbReference>
<evidence type="ECO:0000313" key="6">
    <source>
        <dbReference type="Proteomes" id="UP000053257"/>
    </source>
</evidence>
<dbReference type="InterPro" id="IPR051601">
    <property type="entry name" value="Serine_prot/Carboxylest_S33"/>
</dbReference>
<proteinExistence type="inferred from homology"/>
<dbReference type="EMBL" id="KN840454">
    <property type="protein sequence ID" value="KIP10507.1"/>
    <property type="molecule type" value="Genomic_DNA"/>
</dbReference>
<dbReference type="Pfam" id="PF08386">
    <property type="entry name" value="Abhydrolase_4"/>
    <property type="match status" value="1"/>
</dbReference>
<evidence type="ECO:0000259" key="4">
    <source>
        <dbReference type="Pfam" id="PF08386"/>
    </source>
</evidence>
<evidence type="ECO:0000256" key="1">
    <source>
        <dbReference type="ARBA" id="ARBA00010088"/>
    </source>
</evidence>
<feature type="domain" description="Peptidase S33 tripeptidyl aminopeptidase-like C-terminal" evidence="4">
    <location>
        <begin position="433"/>
        <end position="519"/>
    </location>
</feature>
<dbReference type="PANTHER" id="PTHR43248:SF25">
    <property type="entry name" value="AB HYDROLASE-1 DOMAIN-CONTAINING PROTEIN-RELATED"/>
    <property type="match status" value="1"/>
</dbReference>
<keyword evidence="6" id="KW-1185">Reference proteome</keyword>
<accession>A0A0C3SC10</accession>
<evidence type="ECO:0000313" key="5">
    <source>
        <dbReference type="EMBL" id="KIP10507.1"/>
    </source>
</evidence>
<sequence length="578" mass="61469">MTIKPFLWSTSVYLAVARAKALAIRDDTFDWASLAPSTNLSWAPCYDALQCARFTVPLQYSDPSVGEAQIAVIMSPSNLSHSDPSYLGPLLVNPGGPGGSGIDLVLTNGDLLRTIAGPQFDIVSFDPRGVGETTPPLNFFASPEEALFFHEAYPSDANESVSSFGRALTQSQILAKLAVDRVELVAESVGTPAVATDMLNIAKAFGQDKLNYYGLSYGSLLGSTFAAMFPNNVGRFIIDGVINAHDWYAGNTTNFLISTDDALTSIYDACVAAGPQLCPIFANSSDLIRDRVNGILDSVHVEPLAAINDTDPTNIQWEVVDYTTLKGLLLTLLYSPYDDALAFAEGVLALEQGDTGIILELTGSPLPDICPANASQPFDDGDFGTKTAVWFGDSLADGNRTFAQAKANYDAALNLSEFATLWYPINQAGFTSWNIKAKDRLNGTFITNTSTPILLIGNTFDPVTPLASAHNMSAGFTGSAVLQQNSTGHTSLSGFNLCTAQVIQQYLTNLTLPDSGTVCQPDAGIWSPPSNSSSLAARSTDVAAREPLSLDEAVQALARSSIVKRSMALGPKARRTVA</sequence>
<dbReference type="Gene3D" id="3.40.50.1820">
    <property type="entry name" value="alpha/beta hydrolase"/>
    <property type="match status" value="1"/>
</dbReference>
<dbReference type="InterPro" id="IPR029058">
    <property type="entry name" value="AB_hydrolase_fold"/>
</dbReference>
<name>A0A0C3SC10_PHLG1</name>